<comment type="caution">
    <text evidence="1">The sequence shown here is derived from an EMBL/GenBank/DDBJ whole genome shotgun (WGS) entry which is preliminary data.</text>
</comment>
<evidence type="ECO:0000313" key="1">
    <source>
        <dbReference type="EMBL" id="KAG0461913.1"/>
    </source>
</evidence>
<proteinExistence type="predicted"/>
<dbReference type="AlphaFoldDB" id="A0A835Q3K5"/>
<dbReference type="OrthoDB" id="1932649at2759"/>
<protein>
    <submittedName>
        <fullName evidence="1">Uncharacterized protein</fullName>
    </submittedName>
</protein>
<dbReference type="Proteomes" id="UP000639772">
    <property type="component" value="Chromosome 11"/>
</dbReference>
<name>A0A835Q3K5_VANPL</name>
<sequence>MSESHWRAKCSRARSQDVKKRNKLMYSVLHMHAGIAQLGERQTEDLKVACSIHAHRN</sequence>
<gene>
    <name evidence="1" type="ORF">HPP92_020389</name>
</gene>
<reference evidence="1 2" key="1">
    <citation type="journal article" date="2020" name="Nat. Food">
        <title>A phased Vanilla planifolia genome enables genetic improvement of flavour and production.</title>
        <authorList>
            <person name="Hasing T."/>
            <person name="Tang H."/>
            <person name="Brym M."/>
            <person name="Khazi F."/>
            <person name="Huang T."/>
            <person name="Chambers A.H."/>
        </authorList>
    </citation>
    <scope>NUCLEOTIDE SEQUENCE [LARGE SCALE GENOMIC DNA]</scope>
    <source>
        <tissue evidence="1">Leaf</tissue>
    </source>
</reference>
<evidence type="ECO:0000313" key="2">
    <source>
        <dbReference type="Proteomes" id="UP000639772"/>
    </source>
</evidence>
<organism evidence="1 2">
    <name type="scientific">Vanilla planifolia</name>
    <name type="common">Vanilla</name>
    <dbReference type="NCBI Taxonomy" id="51239"/>
    <lineage>
        <taxon>Eukaryota</taxon>
        <taxon>Viridiplantae</taxon>
        <taxon>Streptophyta</taxon>
        <taxon>Embryophyta</taxon>
        <taxon>Tracheophyta</taxon>
        <taxon>Spermatophyta</taxon>
        <taxon>Magnoliopsida</taxon>
        <taxon>Liliopsida</taxon>
        <taxon>Asparagales</taxon>
        <taxon>Orchidaceae</taxon>
        <taxon>Vanilloideae</taxon>
        <taxon>Vanilleae</taxon>
        <taxon>Vanilla</taxon>
    </lineage>
</organism>
<dbReference type="EMBL" id="JADCNM010000011">
    <property type="protein sequence ID" value="KAG0461913.1"/>
    <property type="molecule type" value="Genomic_DNA"/>
</dbReference>
<accession>A0A835Q3K5</accession>